<gene>
    <name evidence="2" type="ORF">CLV98_104349</name>
</gene>
<organism evidence="2 3">
    <name type="scientific">Dyadobacter jejuensis</name>
    <dbReference type="NCBI Taxonomy" id="1082580"/>
    <lineage>
        <taxon>Bacteria</taxon>
        <taxon>Pseudomonadati</taxon>
        <taxon>Bacteroidota</taxon>
        <taxon>Cytophagia</taxon>
        <taxon>Cytophagales</taxon>
        <taxon>Spirosomataceae</taxon>
        <taxon>Dyadobacter</taxon>
    </lineage>
</organism>
<name>A0A316AMH3_9BACT</name>
<proteinExistence type="predicted"/>
<comment type="caution">
    <text evidence="2">The sequence shown here is derived from an EMBL/GenBank/DDBJ whole genome shotgun (WGS) entry which is preliminary data.</text>
</comment>
<evidence type="ECO:0008006" key="4">
    <source>
        <dbReference type="Google" id="ProtNLM"/>
    </source>
</evidence>
<keyword evidence="1" id="KW-0732">Signal</keyword>
<dbReference type="PROSITE" id="PS51257">
    <property type="entry name" value="PROKAR_LIPOPROTEIN"/>
    <property type="match status" value="1"/>
</dbReference>
<keyword evidence="3" id="KW-1185">Reference proteome</keyword>
<accession>A0A316AMH3</accession>
<dbReference type="RefSeq" id="WP_109674330.1">
    <property type="nucleotide sequence ID" value="NZ_QGDT01000004.1"/>
</dbReference>
<dbReference type="AlphaFoldDB" id="A0A316AMH3"/>
<evidence type="ECO:0000313" key="2">
    <source>
        <dbReference type="EMBL" id="PWJ58489.1"/>
    </source>
</evidence>
<dbReference type="OrthoDB" id="1524444at2"/>
<protein>
    <recommendedName>
        <fullName evidence="4">Collagen triple helix repeat protein</fullName>
    </recommendedName>
</protein>
<dbReference type="EMBL" id="QGDT01000004">
    <property type="protein sequence ID" value="PWJ58489.1"/>
    <property type="molecule type" value="Genomic_DNA"/>
</dbReference>
<reference evidence="2 3" key="1">
    <citation type="submission" date="2018-03" db="EMBL/GenBank/DDBJ databases">
        <title>Genomic Encyclopedia of Archaeal and Bacterial Type Strains, Phase II (KMG-II): from individual species to whole genera.</title>
        <authorList>
            <person name="Goeker M."/>
        </authorList>
    </citation>
    <scope>NUCLEOTIDE SEQUENCE [LARGE SCALE GENOMIC DNA]</scope>
    <source>
        <strain evidence="2 3">DSM 100346</strain>
    </source>
</reference>
<feature type="signal peptide" evidence="1">
    <location>
        <begin position="1"/>
        <end position="20"/>
    </location>
</feature>
<feature type="chain" id="PRO_5016266531" description="Collagen triple helix repeat protein" evidence="1">
    <location>
        <begin position="21"/>
        <end position="185"/>
    </location>
</feature>
<sequence length="185" mass="20652">MNKKLIPLLVIIAAIFQACSGTQGPIGPQGPQGEPGDAYLGQAFDLTGVNFNANENYTYGIRYADAQINVLESDALLIYIRWDDVEVDGQMLPTWRLLPQTEFVDNGTLVYNFDRTKVDFSIFLSANFNLNTLSSVWTQNQTFRVVAIPADFALRTSEALDYSDYEAVKERLQLDESKIPTVTAL</sequence>
<dbReference type="Proteomes" id="UP000245880">
    <property type="component" value="Unassembled WGS sequence"/>
</dbReference>
<evidence type="ECO:0000256" key="1">
    <source>
        <dbReference type="SAM" id="SignalP"/>
    </source>
</evidence>
<evidence type="ECO:0000313" key="3">
    <source>
        <dbReference type="Proteomes" id="UP000245880"/>
    </source>
</evidence>